<dbReference type="RefSeq" id="WP_115315919.1">
    <property type="nucleotide sequence ID" value="NZ_LWIF01000001.1"/>
</dbReference>
<dbReference type="OrthoDB" id="6530772at2"/>
<gene>
    <name evidence="13" type="primary">panE</name>
    <name evidence="13" type="ORF">NCTC12872_01432</name>
</gene>
<name>A0A379CCR1_9PAST</name>
<dbReference type="InterPro" id="IPR003710">
    <property type="entry name" value="ApbA"/>
</dbReference>
<evidence type="ECO:0000256" key="1">
    <source>
        <dbReference type="ARBA" id="ARBA00004994"/>
    </source>
</evidence>
<sequence length="313" mass="34483">MKIVIAGAGAMGGRFGYMLKQAGQQVILVDSWKEHIDIISQNGLTVESDGKRESVPFTAYHTKQIAHLEIADTIILFVKAMQLPEMLSDLQSIIGQNTRVICLLNGLGHIDTIKKYVSHKNIFIGVTMWTAGLVSAGHIHLAGDGSIELQNITPSENESGQQLVDIFNEAGLKARYSHDVLVSIWKKACVNGVLNGICAILDCNLYQFGQIPSHHDFVAQVVSEFAAIAKSIDNVDIDQTAVIKLIESTYDPEKQGMHYPSMHQDLVKNHRLTEVDYINGYIARKGKEQGIPVPYCELITLLVHGKEKVLGII</sequence>
<dbReference type="Pfam" id="PF08546">
    <property type="entry name" value="ApbA_C"/>
    <property type="match status" value="1"/>
</dbReference>
<evidence type="ECO:0000313" key="13">
    <source>
        <dbReference type="EMBL" id="SUB59447.1"/>
    </source>
</evidence>
<dbReference type="InterPro" id="IPR013332">
    <property type="entry name" value="KPR_N"/>
</dbReference>
<dbReference type="InterPro" id="IPR013328">
    <property type="entry name" value="6PGD_dom2"/>
</dbReference>
<dbReference type="NCBIfam" id="TIGR00745">
    <property type="entry name" value="apbA_panE"/>
    <property type="match status" value="1"/>
</dbReference>
<dbReference type="Gene3D" id="3.40.50.720">
    <property type="entry name" value="NAD(P)-binding Rossmann-like Domain"/>
    <property type="match status" value="1"/>
</dbReference>
<evidence type="ECO:0000259" key="12">
    <source>
        <dbReference type="Pfam" id="PF08546"/>
    </source>
</evidence>
<feature type="domain" description="Ketopantoate reductase C-terminal" evidence="12">
    <location>
        <begin position="180"/>
        <end position="307"/>
    </location>
</feature>
<dbReference type="GO" id="GO:0015940">
    <property type="term" value="P:pantothenate biosynthetic process"/>
    <property type="evidence" value="ECO:0007669"/>
    <property type="project" value="UniProtKB-UniPathway"/>
</dbReference>
<keyword evidence="14" id="KW-1185">Reference proteome</keyword>
<dbReference type="PANTHER" id="PTHR43765">
    <property type="entry name" value="2-DEHYDROPANTOATE 2-REDUCTASE-RELATED"/>
    <property type="match status" value="1"/>
</dbReference>
<dbReference type="PANTHER" id="PTHR43765:SF2">
    <property type="entry name" value="2-DEHYDROPANTOATE 2-REDUCTASE"/>
    <property type="match status" value="1"/>
</dbReference>
<comment type="function">
    <text evidence="10">Catalyzes the NADPH-dependent reduction of ketopantoate into pantoic acid.</text>
</comment>
<organism evidence="13 14">
    <name type="scientific">Phocoenobacter uteri</name>
    <dbReference type="NCBI Taxonomy" id="146806"/>
    <lineage>
        <taxon>Bacteria</taxon>
        <taxon>Pseudomonadati</taxon>
        <taxon>Pseudomonadota</taxon>
        <taxon>Gammaproteobacteria</taxon>
        <taxon>Pasteurellales</taxon>
        <taxon>Pasteurellaceae</taxon>
        <taxon>Phocoenobacter</taxon>
    </lineage>
</organism>
<comment type="catalytic activity">
    <reaction evidence="9 10">
        <text>(R)-pantoate + NADP(+) = 2-dehydropantoate + NADPH + H(+)</text>
        <dbReference type="Rhea" id="RHEA:16233"/>
        <dbReference type="ChEBI" id="CHEBI:11561"/>
        <dbReference type="ChEBI" id="CHEBI:15378"/>
        <dbReference type="ChEBI" id="CHEBI:15980"/>
        <dbReference type="ChEBI" id="CHEBI:57783"/>
        <dbReference type="ChEBI" id="CHEBI:58349"/>
        <dbReference type="EC" id="1.1.1.169"/>
    </reaction>
</comment>
<protein>
    <recommendedName>
        <fullName evidence="4 10">2-dehydropantoate 2-reductase</fullName>
        <ecNumber evidence="3 10">1.1.1.169</ecNumber>
    </recommendedName>
    <alternativeName>
        <fullName evidence="8 10">Ketopantoate reductase</fullName>
    </alternativeName>
</protein>
<comment type="pathway">
    <text evidence="1 10">Cofactor biosynthesis; (R)-pantothenate biosynthesis; (R)-pantoate from 3-methyl-2-oxobutanoate: step 2/2.</text>
</comment>
<dbReference type="SUPFAM" id="SSF51735">
    <property type="entry name" value="NAD(P)-binding Rossmann-fold domains"/>
    <property type="match status" value="1"/>
</dbReference>
<evidence type="ECO:0000259" key="11">
    <source>
        <dbReference type="Pfam" id="PF02558"/>
    </source>
</evidence>
<evidence type="ECO:0000256" key="7">
    <source>
        <dbReference type="ARBA" id="ARBA00023002"/>
    </source>
</evidence>
<dbReference type="GO" id="GO:0008677">
    <property type="term" value="F:2-dehydropantoate 2-reductase activity"/>
    <property type="evidence" value="ECO:0007669"/>
    <property type="project" value="UniProtKB-EC"/>
</dbReference>
<evidence type="ECO:0000256" key="3">
    <source>
        <dbReference type="ARBA" id="ARBA00013014"/>
    </source>
</evidence>
<dbReference type="EC" id="1.1.1.169" evidence="3 10"/>
<evidence type="ECO:0000256" key="8">
    <source>
        <dbReference type="ARBA" id="ARBA00032024"/>
    </source>
</evidence>
<proteinExistence type="inferred from homology"/>
<evidence type="ECO:0000256" key="6">
    <source>
        <dbReference type="ARBA" id="ARBA00022857"/>
    </source>
</evidence>
<dbReference type="Gene3D" id="1.10.1040.10">
    <property type="entry name" value="N-(1-d-carboxylethyl)-l-norvaline Dehydrogenase, domain 2"/>
    <property type="match status" value="1"/>
</dbReference>
<evidence type="ECO:0000256" key="10">
    <source>
        <dbReference type="RuleBase" id="RU362068"/>
    </source>
</evidence>
<dbReference type="AlphaFoldDB" id="A0A379CCR1"/>
<keyword evidence="6 10" id="KW-0521">NADP</keyword>
<keyword evidence="5 10" id="KW-0566">Pantothenate biosynthesis</keyword>
<dbReference type="SUPFAM" id="SSF48179">
    <property type="entry name" value="6-phosphogluconate dehydrogenase C-terminal domain-like"/>
    <property type="match status" value="1"/>
</dbReference>
<keyword evidence="7 10" id="KW-0560">Oxidoreductase</keyword>
<dbReference type="InterPro" id="IPR013752">
    <property type="entry name" value="KPA_reductase"/>
</dbReference>
<accession>A0A379CCR1</accession>
<evidence type="ECO:0000256" key="2">
    <source>
        <dbReference type="ARBA" id="ARBA00007870"/>
    </source>
</evidence>
<evidence type="ECO:0000256" key="5">
    <source>
        <dbReference type="ARBA" id="ARBA00022655"/>
    </source>
</evidence>
<evidence type="ECO:0000256" key="4">
    <source>
        <dbReference type="ARBA" id="ARBA00019465"/>
    </source>
</evidence>
<dbReference type="InterPro" id="IPR008927">
    <property type="entry name" value="6-PGluconate_DH-like_C_sf"/>
</dbReference>
<dbReference type="Pfam" id="PF02558">
    <property type="entry name" value="ApbA"/>
    <property type="match status" value="1"/>
</dbReference>
<evidence type="ECO:0000256" key="9">
    <source>
        <dbReference type="ARBA" id="ARBA00048793"/>
    </source>
</evidence>
<comment type="similarity">
    <text evidence="2 10">Belongs to the ketopantoate reductase family.</text>
</comment>
<dbReference type="InterPro" id="IPR036291">
    <property type="entry name" value="NAD(P)-bd_dom_sf"/>
</dbReference>
<dbReference type="GO" id="GO:0050661">
    <property type="term" value="F:NADP binding"/>
    <property type="evidence" value="ECO:0007669"/>
    <property type="project" value="TreeGrafter"/>
</dbReference>
<dbReference type="EMBL" id="UGTA01000001">
    <property type="protein sequence ID" value="SUB59447.1"/>
    <property type="molecule type" value="Genomic_DNA"/>
</dbReference>
<dbReference type="UniPathway" id="UPA00028">
    <property type="reaction ID" value="UER00004"/>
</dbReference>
<dbReference type="Proteomes" id="UP000255417">
    <property type="component" value="Unassembled WGS sequence"/>
</dbReference>
<dbReference type="GO" id="GO:0005737">
    <property type="term" value="C:cytoplasm"/>
    <property type="evidence" value="ECO:0007669"/>
    <property type="project" value="TreeGrafter"/>
</dbReference>
<dbReference type="InterPro" id="IPR050838">
    <property type="entry name" value="Ketopantoate_reductase"/>
</dbReference>
<feature type="domain" description="Ketopantoate reductase N-terminal" evidence="11">
    <location>
        <begin position="3"/>
        <end position="152"/>
    </location>
</feature>
<evidence type="ECO:0000313" key="14">
    <source>
        <dbReference type="Proteomes" id="UP000255417"/>
    </source>
</evidence>
<dbReference type="NCBIfam" id="NF005088">
    <property type="entry name" value="PRK06522.1-2"/>
    <property type="match status" value="1"/>
</dbReference>
<reference evidence="13 14" key="1">
    <citation type="submission" date="2018-06" db="EMBL/GenBank/DDBJ databases">
        <authorList>
            <consortium name="Pathogen Informatics"/>
            <person name="Doyle S."/>
        </authorList>
    </citation>
    <scope>NUCLEOTIDE SEQUENCE [LARGE SCALE GENOMIC DNA]</scope>
    <source>
        <strain evidence="13 14">NCTC12872</strain>
    </source>
</reference>